<dbReference type="AlphaFoldDB" id="A0A068SNC6"/>
<keyword evidence="1" id="KW-1133">Transmembrane helix</keyword>
<dbReference type="HOGENOM" id="CLU_206376_1_0_5"/>
<protein>
    <submittedName>
        <fullName evidence="2">Uncharacterized protein</fullName>
    </submittedName>
</protein>
<feature type="transmembrane region" description="Helical" evidence="1">
    <location>
        <begin position="6"/>
        <end position="26"/>
    </location>
</feature>
<dbReference type="KEGG" id="ngg:RG540_CH11470"/>
<keyword evidence="1" id="KW-0812">Transmembrane</keyword>
<proteinExistence type="predicted"/>
<dbReference type="PATRIC" id="fig|1028800.3.peg.1165"/>
<reference evidence="3" key="1">
    <citation type="journal article" date="2014" name="BMC Genomics">
        <title>Genome sequencing of two Neorhizobium galegae strains reveals a noeT gene responsible for the unusual acetylation of the nodulation factors.</title>
        <authorList>
            <person name="Osterman J."/>
            <person name="Marsh J."/>
            <person name="Laine P.K."/>
            <person name="Zeng Z."/>
            <person name="Alatalo E."/>
            <person name="Sullivan J.T."/>
            <person name="Young J.P."/>
            <person name="Thomas-Oates J."/>
            <person name="Paulin L."/>
            <person name="Lindstrom K."/>
        </authorList>
    </citation>
    <scope>NUCLEOTIDE SEQUENCE [LARGE SCALE GENOMIC DNA]</scope>
    <source>
        <strain evidence="3">HAMBI 540</strain>
    </source>
</reference>
<organism evidence="2 3">
    <name type="scientific">Neorhizobium galegae bv. orientalis str. HAMBI 540</name>
    <dbReference type="NCBI Taxonomy" id="1028800"/>
    <lineage>
        <taxon>Bacteria</taxon>
        <taxon>Pseudomonadati</taxon>
        <taxon>Pseudomonadota</taxon>
        <taxon>Alphaproteobacteria</taxon>
        <taxon>Hyphomicrobiales</taxon>
        <taxon>Rhizobiaceae</taxon>
        <taxon>Rhizobium/Agrobacterium group</taxon>
        <taxon>Neorhizobium</taxon>
    </lineage>
</organism>
<keyword evidence="1" id="KW-0472">Membrane</keyword>
<name>A0A068SNC6_NEOGA</name>
<accession>A0A068SNC6</accession>
<evidence type="ECO:0000256" key="1">
    <source>
        <dbReference type="SAM" id="Phobius"/>
    </source>
</evidence>
<gene>
    <name evidence="2" type="ORF">RG540_CH11470</name>
</gene>
<evidence type="ECO:0000313" key="3">
    <source>
        <dbReference type="Proteomes" id="UP000028181"/>
    </source>
</evidence>
<dbReference type="eggNOG" id="ENOG50308AH">
    <property type="taxonomic scope" value="Bacteria"/>
</dbReference>
<dbReference type="RefSeq" id="WP_038585564.1">
    <property type="nucleotide sequence ID" value="NZ_HG938353.1"/>
</dbReference>
<sequence length="49" mass="5452">MTRTNNLYLIIGALLVAVVGLGFYVYREETKPRGVELSIGQNGIKVQEK</sequence>
<dbReference type="GeneID" id="51989843"/>
<dbReference type="Proteomes" id="UP000028181">
    <property type="component" value="Chromosome I"/>
</dbReference>
<evidence type="ECO:0000313" key="2">
    <source>
        <dbReference type="EMBL" id="CDN47334.1"/>
    </source>
</evidence>
<keyword evidence="3" id="KW-1185">Reference proteome</keyword>
<dbReference type="EMBL" id="HG938353">
    <property type="protein sequence ID" value="CDN47334.1"/>
    <property type="molecule type" value="Genomic_DNA"/>
</dbReference>